<keyword evidence="2" id="KW-0479">Metal-binding</keyword>
<keyword evidence="4 6" id="KW-0862">Zinc</keyword>
<evidence type="ECO:0000256" key="4">
    <source>
        <dbReference type="ARBA" id="ARBA00022833"/>
    </source>
</evidence>
<evidence type="ECO:0000256" key="1">
    <source>
        <dbReference type="ARBA" id="ARBA00022670"/>
    </source>
</evidence>
<evidence type="ECO:0000256" key="2">
    <source>
        <dbReference type="ARBA" id="ARBA00022723"/>
    </source>
</evidence>
<organism evidence="8 9">
    <name type="scientific">Pikeienuella piscinae</name>
    <dbReference type="NCBI Taxonomy" id="2748098"/>
    <lineage>
        <taxon>Bacteria</taxon>
        <taxon>Pseudomonadati</taxon>
        <taxon>Pseudomonadota</taxon>
        <taxon>Alphaproteobacteria</taxon>
        <taxon>Rhodobacterales</taxon>
        <taxon>Paracoccaceae</taxon>
        <taxon>Pikeienuella</taxon>
    </lineage>
</organism>
<gene>
    <name evidence="8" type="ORF">G5B40_06500</name>
</gene>
<dbReference type="Proteomes" id="UP000503336">
    <property type="component" value="Chromosome"/>
</dbReference>
<dbReference type="InterPro" id="IPR001915">
    <property type="entry name" value="Peptidase_M48"/>
</dbReference>
<dbReference type="AlphaFoldDB" id="A0A7L5BU80"/>
<sequence>MIRILLPVLLAALWGWLMWRMALGKMKRELDGNSTLIDDPELEAVIRRLGRQVGLEHLQAHIYRTETVNGLAAPDGRIFITSGLFDRYRRGEFTARELGSVVAHELGHVARGHARRRMIDWTGQNAARMALGMVLSRFIPFVGYHVAHFLTTALTTKLSRRDEFQADEYASALMLKAGFGTGPQITMFEKLAKLSPGPSGVAWLASHPATEERIAAIRARAVGWAETVEKAD</sequence>
<comment type="similarity">
    <text evidence="6">Belongs to the peptidase M48 family.</text>
</comment>
<dbReference type="GO" id="GO:0051603">
    <property type="term" value="P:proteolysis involved in protein catabolic process"/>
    <property type="evidence" value="ECO:0007669"/>
    <property type="project" value="TreeGrafter"/>
</dbReference>
<keyword evidence="9" id="KW-1185">Reference proteome</keyword>
<dbReference type="Gene3D" id="3.30.2010.10">
    <property type="entry name" value="Metalloproteases ('zincins'), catalytic domain"/>
    <property type="match status" value="1"/>
</dbReference>
<evidence type="ECO:0000313" key="8">
    <source>
        <dbReference type="EMBL" id="QIE55132.1"/>
    </source>
</evidence>
<dbReference type="GO" id="GO:0016020">
    <property type="term" value="C:membrane"/>
    <property type="evidence" value="ECO:0007669"/>
    <property type="project" value="TreeGrafter"/>
</dbReference>
<dbReference type="CDD" id="cd07332">
    <property type="entry name" value="M48C_Oma1_like"/>
    <property type="match status" value="1"/>
</dbReference>
<evidence type="ECO:0000256" key="6">
    <source>
        <dbReference type="RuleBase" id="RU003983"/>
    </source>
</evidence>
<dbReference type="Pfam" id="PF01435">
    <property type="entry name" value="Peptidase_M48"/>
    <property type="match status" value="1"/>
</dbReference>
<dbReference type="KEGG" id="hdh:G5B40_06500"/>
<dbReference type="PANTHER" id="PTHR22726:SF1">
    <property type="entry name" value="METALLOENDOPEPTIDASE OMA1, MITOCHONDRIAL"/>
    <property type="match status" value="1"/>
</dbReference>
<proteinExistence type="inferred from homology"/>
<evidence type="ECO:0000256" key="5">
    <source>
        <dbReference type="ARBA" id="ARBA00023049"/>
    </source>
</evidence>
<comment type="cofactor">
    <cofactor evidence="6">
        <name>Zn(2+)</name>
        <dbReference type="ChEBI" id="CHEBI:29105"/>
    </cofactor>
    <text evidence="6">Binds 1 zinc ion per subunit.</text>
</comment>
<dbReference type="InterPro" id="IPR051156">
    <property type="entry name" value="Mito/Outer_Membr_Metalloprot"/>
</dbReference>
<evidence type="ECO:0000313" key="9">
    <source>
        <dbReference type="Proteomes" id="UP000503336"/>
    </source>
</evidence>
<protein>
    <submittedName>
        <fullName evidence="8">M48 family metallopeptidase</fullName>
    </submittedName>
</protein>
<dbReference type="GO" id="GO:0046872">
    <property type="term" value="F:metal ion binding"/>
    <property type="evidence" value="ECO:0007669"/>
    <property type="project" value="UniProtKB-KW"/>
</dbReference>
<evidence type="ECO:0000256" key="3">
    <source>
        <dbReference type="ARBA" id="ARBA00022801"/>
    </source>
</evidence>
<evidence type="ECO:0000259" key="7">
    <source>
        <dbReference type="Pfam" id="PF01435"/>
    </source>
</evidence>
<dbReference type="RefSeq" id="WP_165096525.1">
    <property type="nucleotide sequence ID" value="NZ_CP049056.1"/>
</dbReference>
<accession>A0A7L5BU80</accession>
<dbReference type="EMBL" id="CP049056">
    <property type="protein sequence ID" value="QIE55132.1"/>
    <property type="molecule type" value="Genomic_DNA"/>
</dbReference>
<reference evidence="8 9" key="1">
    <citation type="submission" date="2020-02" db="EMBL/GenBank/DDBJ databases">
        <title>complete genome sequence of Rhodobacteraceae bacterium.</title>
        <authorList>
            <person name="Park J."/>
            <person name="Kim Y.-S."/>
            <person name="Kim K.-H."/>
        </authorList>
    </citation>
    <scope>NUCLEOTIDE SEQUENCE [LARGE SCALE GENOMIC DNA]</scope>
    <source>
        <strain evidence="8 9">RR4-56</strain>
    </source>
</reference>
<dbReference type="GO" id="GO:0004222">
    <property type="term" value="F:metalloendopeptidase activity"/>
    <property type="evidence" value="ECO:0007669"/>
    <property type="project" value="InterPro"/>
</dbReference>
<keyword evidence="5 6" id="KW-0482">Metalloprotease</keyword>
<keyword evidence="3 6" id="KW-0378">Hydrolase</keyword>
<dbReference type="PANTHER" id="PTHR22726">
    <property type="entry name" value="METALLOENDOPEPTIDASE OMA1"/>
    <property type="match status" value="1"/>
</dbReference>
<keyword evidence="1 6" id="KW-0645">Protease</keyword>
<name>A0A7L5BU80_9RHOB</name>
<feature type="domain" description="Peptidase M48" evidence="7">
    <location>
        <begin position="39"/>
        <end position="220"/>
    </location>
</feature>